<dbReference type="Proteomes" id="UP000187013">
    <property type="component" value="Unassembled WGS sequence"/>
</dbReference>
<gene>
    <name evidence="2" type="ORF">ZYGR_0AY01750</name>
</gene>
<protein>
    <submittedName>
        <fullName evidence="2">Uncharacterized protein</fullName>
    </submittedName>
</protein>
<organism evidence="2 3">
    <name type="scientific">Zygosaccharomyces rouxii</name>
    <dbReference type="NCBI Taxonomy" id="4956"/>
    <lineage>
        <taxon>Eukaryota</taxon>
        <taxon>Fungi</taxon>
        <taxon>Dikarya</taxon>
        <taxon>Ascomycota</taxon>
        <taxon>Saccharomycotina</taxon>
        <taxon>Saccharomycetes</taxon>
        <taxon>Saccharomycetales</taxon>
        <taxon>Saccharomycetaceae</taxon>
        <taxon>Zygosaccharomyces</taxon>
    </lineage>
</organism>
<dbReference type="EMBL" id="BDGX01000051">
    <property type="protein sequence ID" value="GAV55782.1"/>
    <property type="molecule type" value="Genomic_DNA"/>
</dbReference>
<name>A0A1Q3AJL6_ZYGRO</name>
<dbReference type="AlphaFoldDB" id="A0A1Q3AJL6"/>
<reference evidence="2 3" key="1">
    <citation type="submission" date="2016-08" db="EMBL/GenBank/DDBJ databases">
        <title>Draft genome sequence of allopolyploid Zygosaccharomyces rouxii.</title>
        <authorList>
            <person name="Watanabe J."/>
            <person name="Uehara K."/>
            <person name="Mogi Y."/>
            <person name="Tsukioka Y."/>
        </authorList>
    </citation>
    <scope>NUCLEOTIDE SEQUENCE [LARGE SCALE GENOMIC DNA]</scope>
    <source>
        <strain evidence="2 3">NBRC 110957</strain>
    </source>
</reference>
<proteinExistence type="predicted"/>
<sequence>MSDSSLSHQPDVEPALQDQETDSDDFGSFSDASIEQEEERPSGETPQDPGDDIAGVDKYLDQILPLNDSIPKESPPNADLDKLIEDERPRVIYEQLALLRTVLRPFIWDKSHIKANLWHILRIPERTKPNKPEVGREPLNDSLFIALLKMLDDDKIPSQTLLRDQLGIIYSPPLAPVFLHNEVEEQKEKEIPELLATSPGEVGNLQEYHDRLCQSIDLLLTKLQESRDEQSDLIKDKTTFENVVTNLTGHTQRLYRDEVAFYNKHKNKRKNRFSWVGH</sequence>
<dbReference type="OrthoDB" id="5378975at2759"/>
<comment type="caution">
    <text evidence="2">The sequence shown here is derived from an EMBL/GenBank/DDBJ whole genome shotgun (WGS) entry which is preliminary data.</text>
</comment>
<evidence type="ECO:0000313" key="3">
    <source>
        <dbReference type="Proteomes" id="UP000187013"/>
    </source>
</evidence>
<evidence type="ECO:0000313" key="2">
    <source>
        <dbReference type="EMBL" id="GAV55782.1"/>
    </source>
</evidence>
<evidence type="ECO:0000256" key="1">
    <source>
        <dbReference type="SAM" id="MobiDB-lite"/>
    </source>
</evidence>
<feature type="region of interest" description="Disordered" evidence="1">
    <location>
        <begin position="1"/>
        <end position="55"/>
    </location>
</feature>
<accession>A0A1Q3AJL6</accession>